<dbReference type="OMA" id="HNAFVRH"/>
<dbReference type="InterPro" id="IPR029063">
    <property type="entry name" value="SAM-dependent_MTases_sf"/>
</dbReference>
<keyword evidence="3" id="KW-1185">Reference proteome</keyword>
<dbReference type="Proteomes" id="UP000011083">
    <property type="component" value="Unassembled WGS sequence"/>
</dbReference>
<dbReference type="Pfam" id="PF10294">
    <property type="entry name" value="Methyltransf_16"/>
    <property type="match status" value="1"/>
</dbReference>
<dbReference type="KEGG" id="acan:ACA1_315810"/>
<evidence type="ECO:0000313" key="2">
    <source>
        <dbReference type="EMBL" id="ELR22578.1"/>
    </source>
</evidence>
<dbReference type="Gene3D" id="3.40.50.150">
    <property type="entry name" value="Vaccinia Virus protein VP39"/>
    <property type="match status" value="1"/>
</dbReference>
<evidence type="ECO:0000313" key="3">
    <source>
        <dbReference type="Proteomes" id="UP000011083"/>
    </source>
</evidence>
<proteinExistence type="predicted"/>
<accession>L8HCW8</accession>
<dbReference type="AlphaFoldDB" id="L8HCW8"/>
<reference evidence="2 3" key="1">
    <citation type="journal article" date="2013" name="Genome Biol.">
        <title>Genome of Acanthamoeba castellanii highlights extensive lateral gene transfer and early evolution of tyrosine kinase signaling.</title>
        <authorList>
            <person name="Clarke M."/>
            <person name="Lohan A.J."/>
            <person name="Liu B."/>
            <person name="Lagkouvardos I."/>
            <person name="Roy S."/>
            <person name="Zafar N."/>
            <person name="Bertelli C."/>
            <person name="Schilde C."/>
            <person name="Kianianmomeni A."/>
            <person name="Burglin T.R."/>
            <person name="Frech C."/>
            <person name="Turcotte B."/>
            <person name="Kopec K.O."/>
            <person name="Synnott J.M."/>
            <person name="Choo C."/>
            <person name="Paponov I."/>
            <person name="Finkler A."/>
            <person name="Soon Heng Tan C."/>
            <person name="Hutchins A.P."/>
            <person name="Weinmeier T."/>
            <person name="Rattei T."/>
            <person name="Chu J.S."/>
            <person name="Gimenez G."/>
            <person name="Irimia M."/>
            <person name="Rigden D.J."/>
            <person name="Fitzpatrick D.A."/>
            <person name="Lorenzo-Morales J."/>
            <person name="Bateman A."/>
            <person name="Chiu C.H."/>
            <person name="Tang P."/>
            <person name="Hegemann P."/>
            <person name="Fromm H."/>
            <person name="Raoult D."/>
            <person name="Greub G."/>
            <person name="Miranda-Saavedra D."/>
            <person name="Chen N."/>
            <person name="Nash P."/>
            <person name="Ginger M.L."/>
            <person name="Horn M."/>
            <person name="Schaap P."/>
            <person name="Caler L."/>
            <person name="Loftus B."/>
        </authorList>
    </citation>
    <scope>NUCLEOTIDE SEQUENCE [LARGE SCALE GENOMIC DNA]</scope>
    <source>
        <strain evidence="2 3">Neff</strain>
    </source>
</reference>
<name>L8HCW8_ACACF</name>
<dbReference type="SUPFAM" id="SSF53335">
    <property type="entry name" value="S-adenosyl-L-methionine-dependent methyltransferases"/>
    <property type="match status" value="1"/>
</dbReference>
<dbReference type="PANTHER" id="PTHR14614:SF109">
    <property type="entry name" value="RIBOSOMAL LYSINE N-METHYLTRANSFERASE 5"/>
    <property type="match status" value="1"/>
</dbReference>
<dbReference type="VEuPathDB" id="AmoebaDB:ACA1_315810"/>
<feature type="compositionally biased region" description="Polar residues" evidence="1">
    <location>
        <begin position="268"/>
        <end position="280"/>
    </location>
</feature>
<dbReference type="PANTHER" id="PTHR14614">
    <property type="entry name" value="HEPATOCELLULAR CARCINOMA-ASSOCIATED ANTIGEN"/>
    <property type="match status" value="1"/>
</dbReference>
<dbReference type="InterPro" id="IPR019410">
    <property type="entry name" value="Methyltransf_16"/>
</dbReference>
<dbReference type="GeneID" id="14923523"/>
<dbReference type="EMBL" id="KB007882">
    <property type="protein sequence ID" value="ELR22578.1"/>
    <property type="molecule type" value="Genomic_DNA"/>
</dbReference>
<feature type="region of interest" description="Disordered" evidence="1">
    <location>
        <begin position="266"/>
        <end position="288"/>
    </location>
</feature>
<dbReference type="RefSeq" id="XP_004349667.1">
    <property type="nucleotide sequence ID" value="XM_004349617.1"/>
</dbReference>
<dbReference type="OrthoDB" id="19299at2759"/>
<evidence type="ECO:0000256" key="1">
    <source>
        <dbReference type="SAM" id="MobiDB-lite"/>
    </source>
</evidence>
<gene>
    <name evidence="2" type="ORF">ACA1_315810</name>
</gene>
<protein>
    <submittedName>
        <fullName evidence="2">Uncharacterized protein</fullName>
    </submittedName>
</protein>
<organism evidence="2 3">
    <name type="scientific">Acanthamoeba castellanii (strain ATCC 30010 / Neff)</name>
    <dbReference type="NCBI Taxonomy" id="1257118"/>
    <lineage>
        <taxon>Eukaryota</taxon>
        <taxon>Amoebozoa</taxon>
        <taxon>Discosea</taxon>
        <taxon>Longamoebia</taxon>
        <taxon>Centramoebida</taxon>
        <taxon>Acanthamoebidae</taxon>
        <taxon>Acanthamoeba</taxon>
    </lineage>
</organism>
<sequence length="288" mass="32662">MDAPPVEDLAQQLNETTLEASGEDVAPEEPTIESPKALTWRRNKLSDKERYEDDFYFEINGKRMVINQDVANELDTVGLTVWDSSLVMMKYLEKLHNQGRFGRGMKVLELGSGCAPVSIAAGMLGAQVTATDVEWILVFTKRNSELNRKLIEEGGGSVECRTLYWGREADMEGLPHFDFIIAADCIYKEKQVVTLLKTMHQLADEKTKILVGYEQHNPESAHAFYVHVNQYFDTESIPLSQHDGYYQHPKIKLMWLTKKEFTPPPTISEDTNWVSATATASKKEQQQA</sequence>